<evidence type="ECO:0000313" key="8">
    <source>
        <dbReference type="Proteomes" id="UP000245771"/>
    </source>
</evidence>
<keyword evidence="2" id="KW-0813">Transport</keyword>
<keyword evidence="8" id="KW-1185">Reference proteome</keyword>
<dbReference type="PANTHER" id="PTHR21286">
    <property type="entry name" value="NUCLEAR PORE COMPLEX PROTEIN NUP160"/>
    <property type="match status" value="1"/>
</dbReference>
<feature type="region of interest" description="Disordered" evidence="4">
    <location>
        <begin position="277"/>
        <end position="299"/>
    </location>
</feature>
<dbReference type="RefSeq" id="XP_025354236.1">
    <property type="nucleotide sequence ID" value="XM_025500493.1"/>
</dbReference>
<dbReference type="Proteomes" id="UP000245771">
    <property type="component" value="Unassembled WGS sequence"/>
</dbReference>
<dbReference type="InterPro" id="IPR021717">
    <property type="entry name" value="Nucleoporin_Nup160"/>
</dbReference>
<feature type="region of interest" description="Disordered" evidence="4">
    <location>
        <begin position="1508"/>
        <end position="1528"/>
    </location>
</feature>
<sequence length="1585" mass="178234">MAGIHSSSMRLVSAPLEVLAVQEEDGIPLHLISSNHPSLEDGYDQTALSTSCYTKQNFVLITTPFASSSTLELRTFHLHSSAVNAAPHHIQFPAPILPGIRLIEGEDESVLLQACTSTGYAYRIHIPLNLLHSVDDIPNRWMVEQRLSNVSTDVRTVARESTLSITHCSNDGQIMLISCSDGKMIKLAWEGNDGSDGHMNGSWHESVLRPTTFFGRLFGRGGSSNATPHISSIATYARSASWSSTLGFTISQDRRMRVWDLGSDACIRTIELPQGSSTETDMVVGGADTEDESRESSPVPFNRPAFIRTISVSHNDGSSPYALYVLVSVPASGTTNSFLACYGIQLSEISSSSSRHYNGSVGDIDLLWQRRFDHDVSHSDVELRDMSIIPLDDHWDIWCVWDAAGRTVVKKLPIHGTSSSSKGDEKWLPVNLPISYSSLFGEELDEDLSDLDAADLGPFFIQRIVEPGRFSVGSLDEATKAYEKALLSRQVDPVHLPTTSSIQSNIREHILGLVGCTVQLRQDESTGAPMYDEYFAELKREWIIFISLLRQADSNERWPISFAGERKDASGSFYTPFVSSRGWLSRPVEEDEACSLLRRGHADEEDDQLDDEDQCKDLIEFGLQLKANIQSHALRQFETALDETLSTQPSRVIEDVADALWTTHLVDALSLDEDELKDGFASIESDFSGTVSNILSTLQSTSPKSKTQGMSISYENTELFTAFASDALTQIISDKLHLAKVLMFVVLSAHAGFFDHEEKTYTDASISELVRQVVITYHKLSALDLAAHIDGVAEVTFNEPKLEEDPNDADQVAKKIGQLQFNSQKEEITLYSDATASNLVHRALLRGFIPNLVQESESWFSSITQYASDALRSLVFFNDDSDVIEAGTSFVQFANQCLVSGHPLAAIELMKKFPPSSAGHFITGRSLLALGDAADAAIAFEKVLPSFDHWSDEQSSLGSGLYEILPANIRDAETANEAAFLFCRLAVLHFRRARYLPHVARFAALALSYANSAGAIERKYKVRELHLALFRSHIEMEEFADAYFHLLAIPFDDLQRESLRTLISIMCEHGRVEELLSFNFAGLQAELERTLSFKARNSDPLHEGVNYYHILYAFHVRRGDLKSAGATMWQMGVRIRDIYRRRIVQARRAQYSAGLLSANYDEDEQKQLQGYAILEAECYLASINALSLINEDNAWFAHEVSEGEDDILSKIESARLTSFLPSSSFQSKTREIRIVHVRDVRKRYRLLLAQLELVALYPDEAIAIMTSNANDATSAVDLFVRDQDFERALMLARSAKVDRTQVYVALTDRCLELARWDEERQKKNKALRSGEDEHPLMRALFDDQDMTDFSLANLGRENAELIYEEKSAPSARFLERSDRCVSWQGSSSQRAWRYLRLWLDMENDDGNDQFAKERYYIQVLRRILGRQCWSLTPTWLLDWLRENEANKFIRTLLDHDYINVALEESCRLVKRSTEYVSTSAKRRKTGEPIASQTYLPYLLFDELLKRGEEAPSTNPTNTSLLDQRQTAKSLRDSIEAHKEQLKRIESGIRRNLDEDELRQRKLTAAALNQQEARNNTEQDAQMTDS</sequence>
<dbReference type="OrthoDB" id="67716at2759"/>
<dbReference type="GeneID" id="37022274"/>
<dbReference type="Pfam" id="PF23354">
    <property type="entry name" value="TPR_NUP160_120_M"/>
    <property type="match status" value="1"/>
</dbReference>
<comment type="subcellular location">
    <subcellularLocation>
        <location evidence="1">Nucleus</location>
    </subcellularLocation>
</comment>
<dbReference type="InterPro" id="IPR056535">
    <property type="entry name" value="TPR_NUP160_M"/>
</dbReference>
<name>A0A316V9L0_9BASI</name>
<feature type="domain" description="Nucleoporin Nup120/160 beta-propeller" evidence="5">
    <location>
        <begin position="68"/>
        <end position="563"/>
    </location>
</feature>
<dbReference type="InterPro" id="IPR059141">
    <property type="entry name" value="Beta-prop_Nup120_160"/>
</dbReference>
<keyword evidence="3" id="KW-0539">Nucleus</keyword>
<protein>
    <recommendedName>
        <fullName evidence="9">Nucleoporin Nup120/160-domain-containing protein</fullName>
    </recommendedName>
</protein>
<evidence type="ECO:0000259" key="5">
    <source>
        <dbReference type="Pfam" id="PF11715"/>
    </source>
</evidence>
<dbReference type="GO" id="GO:0017056">
    <property type="term" value="F:structural constituent of nuclear pore"/>
    <property type="evidence" value="ECO:0007669"/>
    <property type="project" value="TreeGrafter"/>
</dbReference>
<feature type="compositionally biased region" description="Polar residues" evidence="4">
    <location>
        <begin position="1511"/>
        <end position="1528"/>
    </location>
</feature>
<dbReference type="Pfam" id="PF11715">
    <property type="entry name" value="Beta-prop_Nup120_160"/>
    <property type="match status" value="1"/>
</dbReference>
<reference evidence="7 8" key="1">
    <citation type="journal article" date="2018" name="Mol. Biol. Evol.">
        <title>Broad Genomic Sampling Reveals a Smut Pathogenic Ancestry of the Fungal Clade Ustilaginomycotina.</title>
        <authorList>
            <person name="Kijpornyongpan T."/>
            <person name="Mondo S.J."/>
            <person name="Barry K."/>
            <person name="Sandor L."/>
            <person name="Lee J."/>
            <person name="Lipzen A."/>
            <person name="Pangilinan J."/>
            <person name="LaButti K."/>
            <person name="Hainaut M."/>
            <person name="Henrissat B."/>
            <person name="Grigoriev I.V."/>
            <person name="Spatafora J.W."/>
            <person name="Aime M.C."/>
        </authorList>
    </citation>
    <scope>NUCLEOTIDE SEQUENCE [LARGE SCALE GENOMIC DNA]</scope>
    <source>
        <strain evidence="7 8">MCA 3882</strain>
    </source>
</reference>
<evidence type="ECO:0000256" key="1">
    <source>
        <dbReference type="ARBA" id="ARBA00004123"/>
    </source>
</evidence>
<feature type="domain" description="NUP160 middle TPR" evidence="6">
    <location>
        <begin position="918"/>
        <end position="1148"/>
    </location>
</feature>
<evidence type="ECO:0000256" key="4">
    <source>
        <dbReference type="SAM" id="MobiDB-lite"/>
    </source>
</evidence>
<evidence type="ECO:0000256" key="3">
    <source>
        <dbReference type="ARBA" id="ARBA00023242"/>
    </source>
</evidence>
<dbReference type="EMBL" id="KZ819604">
    <property type="protein sequence ID" value="PWN33934.1"/>
    <property type="molecule type" value="Genomic_DNA"/>
</dbReference>
<evidence type="ECO:0008006" key="9">
    <source>
        <dbReference type="Google" id="ProtNLM"/>
    </source>
</evidence>
<dbReference type="InParanoid" id="A0A316V9L0"/>
<evidence type="ECO:0000256" key="2">
    <source>
        <dbReference type="ARBA" id="ARBA00022448"/>
    </source>
</evidence>
<evidence type="ECO:0000259" key="6">
    <source>
        <dbReference type="Pfam" id="PF23354"/>
    </source>
</evidence>
<proteinExistence type="predicted"/>
<accession>A0A316V9L0</accession>
<dbReference type="PANTHER" id="PTHR21286:SF0">
    <property type="entry name" value="NUCLEAR PORE COMPLEX PROTEIN NUP160"/>
    <property type="match status" value="1"/>
</dbReference>
<organism evidence="7 8">
    <name type="scientific">Meira miltonrushii</name>
    <dbReference type="NCBI Taxonomy" id="1280837"/>
    <lineage>
        <taxon>Eukaryota</taxon>
        <taxon>Fungi</taxon>
        <taxon>Dikarya</taxon>
        <taxon>Basidiomycota</taxon>
        <taxon>Ustilaginomycotina</taxon>
        <taxon>Exobasidiomycetes</taxon>
        <taxon>Exobasidiales</taxon>
        <taxon>Brachybasidiaceae</taxon>
        <taxon>Meira</taxon>
    </lineage>
</organism>
<dbReference type="GO" id="GO:0005643">
    <property type="term" value="C:nuclear pore"/>
    <property type="evidence" value="ECO:0007669"/>
    <property type="project" value="TreeGrafter"/>
</dbReference>
<dbReference type="STRING" id="1280837.A0A316V9L0"/>
<evidence type="ECO:0000313" key="7">
    <source>
        <dbReference type="EMBL" id="PWN33934.1"/>
    </source>
</evidence>
<gene>
    <name evidence="7" type="ORF">FA14DRAFT_173674</name>
</gene>